<evidence type="ECO:0000256" key="2">
    <source>
        <dbReference type="SAM" id="SignalP"/>
    </source>
</evidence>
<accession>A0A951QG40</accession>
<comment type="caution">
    <text evidence="3">The sequence shown here is derived from an EMBL/GenBank/DDBJ whole genome shotgun (WGS) entry which is preliminary data.</text>
</comment>
<name>A0A951QG40_9CYAN</name>
<reference evidence="3" key="1">
    <citation type="submission" date="2021-05" db="EMBL/GenBank/DDBJ databases">
        <authorList>
            <person name="Pietrasiak N."/>
            <person name="Ward R."/>
            <person name="Stajich J.E."/>
            <person name="Kurbessoian T."/>
        </authorList>
    </citation>
    <scope>NUCLEOTIDE SEQUENCE</scope>
    <source>
        <strain evidence="3">UHER 2000/2452</strain>
    </source>
</reference>
<proteinExistence type="predicted"/>
<evidence type="ECO:0000313" key="3">
    <source>
        <dbReference type="EMBL" id="MBW4660573.1"/>
    </source>
</evidence>
<sequence length="164" mass="17062">MSVKSSGGKKANPWVQLILASLLTATLSAAGGEVARAESQALNYVIDSSDDQSYAAVIERAEAMAGNSIAQAFAGNPSITEVAVKVTGDRNGSLSPLLFVKVSRADWQNRPNVQAWAQYLGDASILLGYRGGTSSSTIATSRPTDAPAVPSGTVNPNSEPNFYN</sequence>
<feature type="signal peptide" evidence="2">
    <location>
        <begin position="1"/>
        <end position="29"/>
    </location>
</feature>
<reference evidence="3" key="2">
    <citation type="journal article" date="2022" name="Microbiol. Resour. Announc.">
        <title>Metagenome Sequencing to Explore Phylogenomics of Terrestrial Cyanobacteria.</title>
        <authorList>
            <person name="Ward R.D."/>
            <person name="Stajich J.E."/>
            <person name="Johansen J.R."/>
            <person name="Huntemann M."/>
            <person name="Clum A."/>
            <person name="Foster B."/>
            <person name="Foster B."/>
            <person name="Roux S."/>
            <person name="Palaniappan K."/>
            <person name="Varghese N."/>
            <person name="Mukherjee S."/>
            <person name="Reddy T.B.K."/>
            <person name="Daum C."/>
            <person name="Copeland A."/>
            <person name="Chen I.A."/>
            <person name="Ivanova N.N."/>
            <person name="Kyrpides N.C."/>
            <person name="Shapiro N."/>
            <person name="Eloe-Fadrosh E.A."/>
            <person name="Pietrasiak N."/>
        </authorList>
    </citation>
    <scope>NUCLEOTIDE SEQUENCE</scope>
    <source>
        <strain evidence="3">UHER 2000/2452</strain>
    </source>
</reference>
<dbReference type="EMBL" id="JAHHHD010000022">
    <property type="protein sequence ID" value="MBW4660573.1"/>
    <property type="molecule type" value="Genomic_DNA"/>
</dbReference>
<feature type="chain" id="PRO_5037393392" evidence="2">
    <location>
        <begin position="30"/>
        <end position="164"/>
    </location>
</feature>
<organism evidence="3 4">
    <name type="scientific">Drouetiella hepatica Uher 2000/2452</name>
    <dbReference type="NCBI Taxonomy" id="904376"/>
    <lineage>
        <taxon>Bacteria</taxon>
        <taxon>Bacillati</taxon>
        <taxon>Cyanobacteriota</taxon>
        <taxon>Cyanophyceae</taxon>
        <taxon>Oculatellales</taxon>
        <taxon>Oculatellaceae</taxon>
        <taxon>Drouetiella</taxon>
    </lineage>
</organism>
<feature type="compositionally biased region" description="Polar residues" evidence="1">
    <location>
        <begin position="152"/>
        <end position="164"/>
    </location>
</feature>
<evidence type="ECO:0000256" key="1">
    <source>
        <dbReference type="SAM" id="MobiDB-lite"/>
    </source>
</evidence>
<protein>
    <submittedName>
        <fullName evidence="3">Uncharacterized protein</fullName>
    </submittedName>
</protein>
<dbReference type="Proteomes" id="UP000757435">
    <property type="component" value="Unassembled WGS sequence"/>
</dbReference>
<gene>
    <name evidence="3" type="ORF">KME15_18025</name>
</gene>
<keyword evidence="2" id="KW-0732">Signal</keyword>
<feature type="region of interest" description="Disordered" evidence="1">
    <location>
        <begin position="136"/>
        <end position="164"/>
    </location>
</feature>
<evidence type="ECO:0000313" key="4">
    <source>
        <dbReference type="Proteomes" id="UP000757435"/>
    </source>
</evidence>
<dbReference type="AlphaFoldDB" id="A0A951QG40"/>